<evidence type="ECO:0008006" key="10">
    <source>
        <dbReference type="Google" id="ProtNLM"/>
    </source>
</evidence>
<evidence type="ECO:0000259" key="7">
    <source>
        <dbReference type="PROSITE" id="PS51783"/>
    </source>
</evidence>
<dbReference type="PANTHER" id="PTHR46108">
    <property type="entry name" value="BLUE CHEESE"/>
    <property type="match status" value="1"/>
</dbReference>
<comment type="caution">
    <text evidence="8">The sequence shown here is derived from an EMBL/GenBank/DDBJ whole genome shotgun (WGS) entry which is preliminary data.</text>
</comment>
<dbReference type="InterPro" id="IPR051944">
    <property type="entry name" value="BEACH_domain_protein"/>
</dbReference>
<feature type="domain" description="BEACH" evidence="6">
    <location>
        <begin position="549"/>
        <end position="844"/>
    </location>
</feature>
<dbReference type="PANTHER" id="PTHR46108:SF4">
    <property type="entry name" value="BLUE CHEESE"/>
    <property type="match status" value="1"/>
</dbReference>
<feature type="signal peptide" evidence="5">
    <location>
        <begin position="1"/>
        <end position="24"/>
    </location>
</feature>
<keyword evidence="2" id="KW-0677">Repeat</keyword>
<dbReference type="Gene3D" id="2.130.10.10">
    <property type="entry name" value="YVTN repeat-like/Quinoprotein amine dehydrogenase"/>
    <property type="match status" value="1"/>
</dbReference>
<dbReference type="OrthoDB" id="26681at2759"/>
<dbReference type="SMART" id="SM01026">
    <property type="entry name" value="Beach"/>
    <property type="match status" value="1"/>
</dbReference>
<feature type="domain" description="BEACH-type PH" evidence="7">
    <location>
        <begin position="376"/>
        <end position="509"/>
    </location>
</feature>
<evidence type="ECO:0000259" key="6">
    <source>
        <dbReference type="PROSITE" id="PS50197"/>
    </source>
</evidence>
<dbReference type="PROSITE" id="PS50197">
    <property type="entry name" value="BEACH"/>
    <property type="match status" value="1"/>
</dbReference>
<evidence type="ECO:0000256" key="5">
    <source>
        <dbReference type="SAM" id="SignalP"/>
    </source>
</evidence>
<feature type="repeat" description="WD" evidence="3">
    <location>
        <begin position="976"/>
        <end position="1017"/>
    </location>
</feature>
<dbReference type="SUPFAM" id="SSF81837">
    <property type="entry name" value="BEACH domain"/>
    <property type="match status" value="1"/>
</dbReference>
<dbReference type="SUPFAM" id="SSF50729">
    <property type="entry name" value="PH domain-like"/>
    <property type="match status" value="1"/>
</dbReference>
<dbReference type="InterPro" id="IPR011993">
    <property type="entry name" value="PH-like_dom_sf"/>
</dbReference>
<dbReference type="Pfam" id="PF02138">
    <property type="entry name" value="Beach"/>
    <property type="match status" value="1"/>
</dbReference>
<dbReference type="InterPro" id="IPR000409">
    <property type="entry name" value="BEACH_dom"/>
</dbReference>
<dbReference type="AlphaFoldDB" id="A0A4U0WDZ9"/>
<dbReference type="STRING" id="331657.A0A4U0WDZ9"/>
<dbReference type="InterPro" id="IPR023362">
    <property type="entry name" value="PH-BEACH_dom"/>
</dbReference>
<reference evidence="8 9" key="1">
    <citation type="submission" date="2017-03" db="EMBL/GenBank/DDBJ databases">
        <title>Genomes of endolithic fungi from Antarctica.</title>
        <authorList>
            <person name="Coleine C."/>
            <person name="Masonjones S."/>
            <person name="Stajich J.E."/>
        </authorList>
    </citation>
    <scope>NUCLEOTIDE SEQUENCE [LARGE SCALE GENOMIC DNA]</scope>
    <source>
        <strain evidence="8 9">CCFEE 5187</strain>
    </source>
</reference>
<protein>
    <recommendedName>
        <fullName evidence="10">Beach-domain-containing protein</fullName>
    </recommendedName>
</protein>
<proteinExistence type="predicted"/>
<evidence type="ECO:0000256" key="3">
    <source>
        <dbReference type="PROSITE-ProRule" id="PRU00221"/>
    </source>
</evidence>
<dbReference type="FunFam" id="1.10.1540.10:FF:000002">
    <property type="entry name" value="WD repeat and FYVE domain containing 3"/>
    <property type="match status" value="1"/>
</dbReference>
<evidence type="ECO:0000256" key="2">
    <source>
        <dbReference type="ARBA" id="ARBA00022737"/>
    </source>
</evidence>
<name>A0A4U0WDZ9_9PEZI</name>
<dbReference type="CDD" id="cd01201">
    <property type="entry name" value="PH_BEACH"/>
    <property type="match status" value="1"/>
</dbReference>
<feature type="compositionally biased region" description="Polar residues" evidence="4">
    <location>
        <begin position="277"/>
        <end position="295"/>
    </location>
</feature>
<dbReference type="EMBL" id="NAJN01001857">
    <property type="protein sequence ID" value="TKA60871.1"/>
    <property type="molecule type" value="Genomic_DNA"/>
</dbReference>
<feature type="region of interest" description="Disordered" evidence="4">
    <location>
        <begin position="277"/>
        <end position="296"/>
    </location>
</feature>
<evidence type="ECO:0000256" key="4">
    <source>
        <dbReference type="SAM" id="MobiDB-lite"/>
    </source>
</evidence>
<dbReference type="PROSITE" id="PS50294">
    <property type="entry name" value="WD_REPEATS_REGION"/>
    <property type="match status" value="1"/>
</dbReference>
<keyword evidence="1 3" id="KW-0853">WD repeat</keyword>
<dbReference type="Proteomes" id="UP000308768">
    <property type="component" value="Unassembled WGS sequence"/>
</dbReference>
<feature type="repeat" description="WD" evidence="3">
    <location>
        <begin position="929"/>
        <end position="962"/>
    </location>
</feature>
<dbReference type="Gene3D" id="2.30.29.30">
    <property type="entry name" value="Pleckstrin-homology domain (PH domain)/Phosphotyrosine-binding domain (PTB)"/>
    <property type="match status" value="1"/>
</dbReference>
<dbReference type="SMART" id="SM00320">
    <property type="entry name" value="WD40"/>
    <property type="match status" value="3"/>
</dbReference>
<dbReference type="Gene3D" id="1.10.1540.10">
    <property type="entry name" value="BEACH domain"/>
    <property type="match status" value="1"/>
</dbReference>
<gene>
    <name evidence="8" type="ORF">B0A49_10799</name>
</gene>
<evidence type="ECO:0000256" key="1">
    <source>
        <dbReference type="ARBA" id="ARBA00022574"/>
    </source>
</evidence>
<dbReference type="InterPro" id="IPR036372">
    <property type="entry name" value="BEACH_dom_sf"/>
</dbReference>
<dbReference type="PROSITE" id="PS50082">
    <property type="entry name" value="WD_REPEATS_2"/>
    <property type="match status" value="2"/>
</dbReference>
<dbReference type="PROSITE" id="PS51783">
    <property type="entry name" value="PH_BEACH"/>
    <property type="match status" value="1"/>
</dbReference>
<feature type="chain" id="PRO_5020863776" description="Beach-domain-containing protein" evidence="5">
    <location>
        <begin position="25"/>
        <end position="1167"/>
    </location>
</feature>
<keyword evidence="9" id="KW-1185">Reference proteome</keyword>
<organism evidence="8 9">
    <name type="scientific">Cryomyces minteri</name>
    <dbReference type="NCBI Taxonomy" id="331657"/>
    <lineage>
        <taxon>Eukaryota</taxon>
        <taxon>Fungi</taxon>
        <taxon>Dikarya</taxon>
        <taxon>Ascomycota</taxon>
        <taxon>Pezizomycotina</taxon>
        <taxon>Dothideomycetes</taxon>
        <taxon>Dothideomycetes incertae sedis</taxon>
        <taxon>Cryomyces</taxon>
    </lineage>
</organism>
<dbReference type="InterPro" id="IPR015943">
    <property type="entry name" value="WD40/YVTN_repeat-like_dom_sf"/>
</dbReference>
<dbReference type="CDD" id="cd06071">
    <property type="entry name" value="Beach"/>
    <property type="match status" value="1"/>
</dbReference>
<evidence type="ECO:0000313" key="8">
    <source>
        <dbReference type="EMBL" id="TKA60871.1"/>
    </source>
</evidence>
<evidence type="ECO:0000313" key="9">
    <source>
        <dbReference type="Proteomes" id="UP000308768"/>
    </source>
</evidence>
<dbReference type="InterPro" id="IPR036322">
    <property type="entry name" value="WD40_repeat_dom_sf"/>
</dbReference>
<accession>A0A4U0WDZ9</accession>
<dbReference type="Pfam" id="PF14844">
    <property type="entry name" value="PH_BEACH"/>
    <property type="match status" value="1"/>
</dbReference>
<dbReference type="InterPro" id="IPR001680">
    <property type="entry name" value="WD40_rpt"/>
</dbReference>
<dbReference type="PROSITE" id="PS00678">
    <property type="entry name" value="WD_REPEATS_1"/>
    <property type="match status" value="1"/>
</dbReference>
<dbReference type="InterPro" id="IPR019775">
    <property type="entry name" value="WD40_repeat_CS"/>
</dbReference>
<keyword evidence="5" id="KW-0732">Signal</keyword>
<sequence>MKSVRLCSQAIFTIRTVFLRIALLRLWELDDLEEEAETVAFLEQMNYWQTVLFSSEAQELPFIKLICHLLYKKLVSPNRTVQAATANLWRMLLVQKPAETATMLTYAMEANQRHLSMGFMKLANLDNDAFLGWVDEHRGELDSFFFDTLSKPWEDFVAEENRRTEESTKNRLGKRKDKLKRWQADEALFDNVLHRHEISTSHSRSNTHALERMRHQKAVQDQQDNLAYIMSSYDKLDKMLRRPCGLLEEDEASCRWQLDETEGRNRMRMRILPDRSTQQHVFHPKASTSGKTTPSKLKIDTSLARASTIEVAGMTPSATESVFGISRQISRVTSPGLLDETGQDTPVPEEDFEMVADPREDDGFEDKNRKVMRSLERGDQVQNLCNVSRIVGLEAYEGLLVVGKDHLYLQDNFFQRSDGEIISVAQAPAEERDPYLQMISGRETKIRRTQHSSGEQSAWNWAWEDVISISKRRFLFRDVAIEVFFTDGRSYLLTTISPTVRNDLYAKLVSHAPHVNIPISSSSPSEDSWRLESLRNPEETPQTFGSKFANVFSSGSSNAATRKWIRGEISNFHYLMLVNTMAGRTFNDLTQYPVFPWVLADYTSEELDLDNPHTFRDLSKPMGCQHPAREADFRERYRSFAEMGDDNAPPFHYGTHYSSAMIVSSYLIRLPPFVQSYLLLQGGSFDHADRLFSSVEKAWQSASGDNMTDVRELTPEFFYLPEFLVNINGYNFGAKQATGEQINNVVLPPWAKGDPNIFIARHREALESPHVSKHLHQWIDLVFGFKQRGEAALEATNVFHYLSYHGAKDLDNIEDPVERLATIGIIHNFGQTPLQIFQRSHMQREEATHRARRLDSAAESLTRLPFPLLESKERVFSLVYSPKQERLLCAAPLRLNIPPTYDRYMEWGFADSSIRFYDAASRKLIDLMEHPHQGQLSCATFVDSGTLITAGEDSTVSVWNVECTSKAVEITPRICLFGHRTPVTVLAISKAFSTFISASTDGQVLLWDLNRNDLVRKLDKGAPVECACINNVTGHIVLCRGQNVALYTLNGELLLDQRVCDTEDDAVVSCAFYEGVGNEWLERELVFTGHKRGVVNIWSRVVLGDGTWHLQLVKRLNNVDSSREEGTNFAAAITCILPTAQTVYTGDDDGRVYQWDCVQRHSSYSGR</sequence>
<dbReference type="Pfam" id="PF00400">
    <property type="entry name" value="WD40"/>
    <property type="match status" value="2"/>
</dbReference>
<dbReference type="SUPFAM" id="SSF50978">
    <property type="entry name" value="WD40 repeat-like"/>
    <property type="match status" value="1"/>
</dbReference>